<dbReference type="Proteomes" id="UP000718281">
    <property type="component" value="Unassembled WGS sequence"/>
</dbReference>
<dbReference type="Pfam" id="PF14012">
    <property type="entry name" value="DUF4229"/>
    <property type="match status" value="1"/>
</dbReference>
<reference evidence="5 6" key="1">
    <citation type="submission" date="2020-10" db="EMBL/GenBank/DDBJ databases">
        <title>Connecting structure to function with the recovery of over 1000 high-quality activated sludge metagenome-assembled genomes encoding full-length rRNA genes using long-read sequencing.</title>
        <authorList>
            <person name="Singleton C.M."/>
            <person name="Petriglieri F."/>
            <person name="Kristensen J.M."/>
            <person name="Kirkegaard R.H."/>
            <person name="Michaelsen T.Y."/>
            <person name="Andersen M.H."/>
            <person name="Karst S.M."/>
            <person name="Dueholm M.S."/>
            <person name="Nielsen P.H."/>
            <person name="Albertsen M."/>
        </authorList>
    </citation>
    <scope>NUCLEOTIDE SEQUENCE [LARGE SCALE GENOMIC DNA]</scope>
    <source>
        <strain evidence="3">AalE_18-Q3-R2-46_BAT3C.188</strain>
        <strain evidence="4">Ega_18-Q3-R5-49_MAXAC.001</strain>
    </source>
</reference>
<evidence type="ECO:0000256" key="1">
    <source>
        <dbReference type="SAM" id="MobiDB-lite"/>
    </source>
</evidence>
<organism evidence="4 6">
    <name type="scientific">Candidatus Phosphoribacter hodrii</name>
    <dbReference type="NCBI Taxonomy" id="2953743"/>
    <lineage>
        <taxon>Bacteria</taxon>
        <taxon>Bacillati</taxon>
        <taxon>Actinomycetota</taxon>
        <taxon>Actinomycetes</taxon>
        <taxon>Micrococcales</taxon>
        <taxon>Dermatophilaceae</taxon>
        <taxon>Candidatus Phosphoribacter</taxon>
    </lineage>
</organism>
<dbReference type="EMBL" id="JADIXZ010000001">
    <property type="protein sequence ID" value="MBK6299838.1"/>
    <property type="molecule type" value="Genomic_DNA"/>
</dbReference>
<feature type="compositionally biased region" description="Acidic residues" evidence="1">
    <location>
        <begin position="103"/>
        <end position="117"/>
    </location>
</feature>
<gene>
    <name evidence="3" type="ORF">IPF40_01865</name>
    <name evidence="4" type="ORF">IPI13_10390</name>
</gene>
<dbReference type="Proteomes" id="UP000726105">
    <property type="component" value="Unassembled WGS sequence"/>
</dbReference>
<sequence>MLKYTVVRLGLFAVCFGIVWAVWLRGLDSDFGSLIRSYPDQMFWGLVIAAVSSMAVSFFALRQMREDISTGINERVNRRLSAKGADTDSANPASAPRRRSAADDDADAEDAEADSQP</sequence>
<dbReference type="AlphaFoldDB" id="A0A935IP89"/>
<keyword evidence="2" id="KW-0472">Membrane</keyword>
<comment type="caution">
    <text evidence="4">The sequence shown here is derived from an EMBL/GenBank/DDBJ whole genome shotgun (WGS) entry which is preliminary data.</text>
</comment>
<evidence type="ECO:0000313" key="3">
    <source>
        <dbReference type="EMBL" id="MBK6299838.1"/>
    </source>
</evidence>
<evidence type="ECO:0000313" key="6">
    <source>
        <dbReference type="Proteomes" id="UP000726105"/>
    </source>
</evidence>
<feature type="region of interest" description="Disordered" evidence="1">
    <location>
        <begin position="79"/>
        <end position="117"/>
    </location>
</feature>
<keyword evidence="2" id="KW-0812">Transmembrane</keyword>
<dbReference type="EMBL" id="JADJIB010000003">
    <property type="protein sequence ID" value="MBK7273544.1"/>
    <property type="molecule type" value="Genomic_DNA"/>
</dbReference>
<name>A0A935IP89_9MICO</name>
<proteinExistence type="predicted"/>
<keyword evidence="2" id="KW-1133">Transmembrane helix</keyword>
<evidence type="ECO:0000256" key="2">
    <source>
        <dbReference type="SAM" id="Phobius"/>
    </source>
</evidence>
<feature type="transmembrane region" description="Helical" evidence="2">
    <location>
        <begin position="43"/>
        <end position="61"/>
    </location>
</feature>
<accession>A0A935IP89</accession>
<protein>
    <submittedName>
        <fullName evidence="4">DUF4229 domain-containing protein</fullName>
    </submittedName>
</protein>
<feature type="transmembrane region" description="Helical" evidence="2">
    <location>
        <begin position="5"/>
        <end position="23"/>
    </location>
</feature>
<evidence type="ECO:0000313" key="5">
    <source>
        <dbReference type="Proteomes" id="UP000718281"/>
    </source>
</evidence>
<dbReference type="InterPro" id="IPR025323">
    <property type="entry name" value="DUF4229"/>
</dbReference>
<evidence type="ECO:0000313" key="4">
    <source>
        <dbReference type="EMBL" id="MBK7273544.1"/>
    </source>
</evidence>